<protein>
    <submittedName>
        <fullName evidence="1">Uncharacterized protein</fullName>
    </submittedName>
</protein>
<sequence>MSCEYPTQHIDRRFEHRPFKCPACKDDARNRQTVLAFQSDAEMPRTDYEIGCEACGLVYEVTVYLRGSGGPPLTDGPARERCPACDGSGVGEEGACALCDGEGHVWATDFEGCEMRGQVPLF</sequence>
<reference evidence="1 2" key="1">
    <citation type="submission" date="2017-01" db="EMBL/GenBank/DDBJ databases">
        <title>Genome Analysis of Deinococcus marmoris KOPRI26562.</title>
        <authorList>
            <person name="Kim J.H."/>
            <person name="Oh H.-M."/>
        </authorList>
    </citation>
    <scope>NUCLEOTIDE SEQUENCE [LARGE SCALE GENOMIC DNA]</scope>
    <source>
        <strain evidence="1 2">KOPRI26562</strain>
    </source>
</reference>
<evidence type="ECO:0000313" key="2">
    <source>
        <dbReference type="Proteomes" id="UP000186607"/>
    </source>
</evidence>
<dbReference type="STRING" id="249408.BOO71_0000457"/>
<gene>
    <name evidence="1" type="ORF">BOO71_0000457</name>
</gene>
<accession>A0A1U7P4P6</accession>
<comment type="caution">
    <text evidence="1">The sequence shown here is derived from an EMBL/GenBank/DDBJ whole genome shotgun (WGS) entry which is preliminary data.</text>
</comment>
<dbReference type="EMBL" id="MSTI01000007">
    <property type="protein sequence ID" value="OLV20143.1"/>
    <property type="molecule type" value="Genomic_DNA"/>
</dbReference>
<proteinExistence type="predicted"/>
<evidence type="ECO:0000313" key="1">
    <source>
        <dbReference type="EMBL" id="OLV20143.1"/>
    </source>
</evidence>
<keyword evidence="2" id="KW-1185">Reference proteome</keyword>
<dbReference type="RefSeq" id="WP_075830099.1">
    <property type="nucleotide sequence ID" value="NZ_MSTI01000007.1"/>
</dbReference>
<dbReference type="AlphaFoldDB" id="A0A1U7P4P6"/>
<organism evidence="1 2">
    <name type="scientific">Deinococcus marmoris</name>
    <dbReference type="NCBI Taxonomy" id="249408"/>
    <lineage>
        <taxon>Bacteria</taxon>
        <taxon>Thermotogati</taxon>
        <taxon>Deinococcota</taxon>
        <taxon>Deinococci</taxon>
        <taxon>Deinococcales</taxon>
        <taxon>Deinococcaceae</taxon>
        <taxon>Deinococcus</taxon>
    </lineage>
</organism>
<dbReference type="Proteomes" id="UP000186607">
    <property type="component" value="Unassembled WGS sequence"/>
</dbReference>
<name>A0A1U7P4P6_9DEIO</name>